<sequence length="766" mass="85449">MSNPSEALVAEPVQQDLSGSEQQVKRRKAYLLQTEPDTLNERLNQLEPFYTTLLSLKFTDSATAIKQCRALCAQYGFTVKQEASTHRNIYVYCSREGLPDSQRNPKSNPQRKRPSKRCDCRWRVVLYERDGNWEFRKSLNPEAAKHNHDLMRPEEIETSWPKEVNELICELARQRLPTQEIRSRVKAQFTSITWNERRFYNRLSDARQKIRYRESGQRAQHLTGIWTKICMVSVGHEDLADYVEDDLIKLLETVCKLTDTDESSLTIPTPLSDTTLLVDDPANKMTHNGLPTPTATTTQPDQTTLRPNTTNLFTGFVDQSPGTSNSQQQRNVSATAATSTSTALLASSSKGKAPDSSSDKAMTGNSKSEPPKGYINIDIPQHSFMVKIHTRTGSISHASIPQLSVSNADTIDSMMRNPRRTRSTSSDVMDATIRKQPRKARSRQSLTSPTTTASSSSSSLSSPSSASVPMGLHNVLGTPLHRLQQQQQQQHHDHTTGLMHHHHHQQHHQQQQNRPSHPLSTMGDESIMHPPPDTGGSFMYPPFDTQGGLPLDATTLSPYAPFQNTYSISTSSSGFTSDMSFQFDPPPSPTPMGPNSGEAGRSDSDNVSHSNEPTIHPALQSNPMAHHERHQPHQQLHQHHPPHLRKIQPLHQHHHHQQQQQQHHHHHHHPQIPSTAPSGMTIDSSSSPSRQLYSMTMRQSDGSVKLGQQPSPTTGGPFSPSYSPTTPTSATPTALGHTTNDSQDQHHHLQSHGLPPRRVSSSSHDN</sequence>
<feature type="compositionally biased region" description="Low complexity" evidence="1">
    <location>
        <begin position="291"/>
        <end position="304"/>
    </location>
</feature>
<dbReference type="InParanoid" id="A0A168KNX0"/>
<feature type="compositionally biased region" description="Low complexity" evidence="1">
    <location>
        <begin position="445"/>
        <end position="467"/>
    </location>
</feature>
<evidence type="ECO:0000313" key="2">
    <source>
        <dbReference type="EMBL" id="SAL95081.1"/>
    </source>
</evidence>
<feature type="region of interest" description="Disordered" evidence="1">
    <location>
        <begin position="262"/>
        <end position="376"/>
    </location>
</feature>
<gene>
    <name evidence="2" type="primary">ABSGL_00380.1 scaffold 492</name>
</gene>
<feature type="region of interest" description="Disordered" evidence="1">
    <location>
        <begin position="649"/>
        <end position="766"/>
    </location>
</feature>
<accession>A0A168KNX0</accession>
<feature type="region of interest" description="Disordered" evidence="1">
    <location>
        <begin position="572"/>
        <end position="619"/>
    </location>
</feature>
<reference evidence="2" key="1">
    <citation type="submission" date="2016-04" db="EMBL/GenBank/DDBJ databases">
        <authorList>
            <person name="Evans L.H."/>
            <person name="Alamgir A."/>
            <person name="Owens N."/>
            <person name="Weber N.D."/>
            <person name="Virtaneva K."/>
            <person name="Barbian K."/>
            <person name="Babar A."/>
            <person name="Rosenke K."/>
        </authorList>
    </citation>
    <scope>NUCLEOTIDE SEQUENCE [LARGE SCALE GENOMIC DNA]</scope>
    <source>
        <strain evidence="2">CBS 101.48</strain>
    </source>
</reference>
<evidence type="ECO:0008006" key="4">
    <source>
        <dbReference type="Google" id="ProtNLM"/>
    </source>
</evidence>
<name>A0A168KNX0_ABSGL</name>
<protein>
    <recommendedName>
        <fullName evidence="4">FAR1 domain-containing protein</fullName>
    </recommendedName>
</protein>
<feature type="compositionally biased region" description="Low complexity" evidence="1">
    <location>
        <begin position="333"/>
        <end position="361"/>
    </location>
</feature>
<feature type="compositionally biased region" description="Low complexity" evidence="1">
    <location>
        <begin position="710"/>
        <end position="734"/>
    </location>
</feature>
<feature type="region of interest" description="Disordered" evidence="1">
    <location>
        <begin position="409"/>
        <end position="531"/>
    </location>
</feature>
<organism evidence="2">
    <name type="scientific">Absidia glauca</name>
    <name type="common">Pin mould</name>
    <dbReference type="NCBI Taxonomy" id="4829"/>
    <lineage>
        <taxon>Eukaryota</taxon>
        <taxon>Fungi</taxon>
        <taxon>Fungi incertae sedis</taxon>
        <taxon>Mucoromycota</taxon>
        <taxon>Mucoromycotina</taxon>
        <taxon>Mucoromycetes</taxon>
        <taxon>Mucorales</taxon>
        <taxon>Cunninghamellaceae</taxon>
        <taxon>Absidia</taxon>
    </lineage>
</organism>
<proteinExistence type="predicted"/>
<dbReference type="OrthoDB" id="5573160at2759"/>
<dbReference type="Proteomes" id="UP000078561">
    <property type="component" value="Unassembled WGS sequence"/>
</dbReference>
<feature type="compositionally biased region" description="Polar residues" evidence="1">
    <location>
        <begin position="672"/>
        <end position="709"/>
    </location>
</feature>
<feature type="compositionally biased region" description="Polar residues" evidence="1">
    <location>
        <begin position="320"/>
        <end position="332"/>
    </location>
</feature>
<feature type="compositionally biased region" description="Polar residues" evidence="1">
    <location>
        <begin position="607"/>
        <end position="619"/>
    </location>
</feature>
<feature type="compositionally biased region" description="Polar residues" evidence="1">
    <location>
        <begin position="263"/>
        <end position="275"/>
    </location>
</feature>
<feature type="compositionally biased region" description="Basic residues" evidence="1">
    <location>
        <begin position="649"/>
        <end position="670"/>
    </location>
</feature>
<feature type="region of interest" description="Disordered" evidence="1">
    <location>
        <begin position="1"/>
        <end position="21"/>
    </location>
</feature>
<dbReference type="STRING" id="4829.A0A168KNX0"/>
<dbReference type="EMBL" id="LT550136">
    <property type="protein sequence ID" value="SAL95081.1"/>
    <property type="molecule type" value="Genomic_DNA"/>
</dbReference>
<keyword evidence="3" id="KW-1185">Reference proteome</keyword>
<evidence type="ECO:0000256" key="1">
    <source>
        <dbReference type="SAM" id="MobiDB-lite"/>
    </source>
</evidence>
<evidence type="ECO:0000313" key="3">
    <source>
        <dbReference type="Proteomes" id="UP000078561"/>
    </source>
</evidence>
<dbReference type="AlphaFoldDB" id="A0A168KNX0"/>
<dbReference type="OMA" id="CMATAGN"/>